<keyword evidence="5" id="KW-1185">Reference proteome</keyword>
<dbReference type="OrthoDB" id="206339at2759"/>
<feature type="compositionally biased region" description="Polar residues" evidence="2">
    <location>
        <begin position="935"/>
        <end position="945"/>
    </location>
</feature>
<proteinExistence type="predicted"/>
<comment type="caution">
    <text evidence="3">The sequence shown here is derived from an EMBL/GenBank/DDBJ whole genome shotgun (WGS) entry which is preliminary data.</text>
</comment>
<protein>
    <submittedName>
        <fullName evidence="3">Uncharacterized protein</fullName>
    </submittedName>
</protein>
<dbReference type="AlphaFoldDB" id="A0A4Y2NU56"/>
<feature type="coiled-coil region" evidence="1">
    <location>
        <begin position="219"/>
        <end position="275"/>
    </location>
</feature>
<dbReference type="PANTHER" id="PTHR39063">
    <property type="entry name" value="ORAL-FACIAL-DIGITAL SYNDROME 1 PROTEIN HOMOLOG"/>
    <property type="match status" value="1"/>
</dbReference>
<feature type="compositionally biased region" description="Basic and acidic residues" evidence="2">
    <location>
        <begin position="1042"/>
        <end position="1058"/>
    </location>
</feature>
<name>A0A4Y2NU56_ARAVE</name>
<evidence type="ECO:0000256" key="1">
    <source>
        <dbReference type="SAM" id="Coils"/>
    </source>
</evidence>
<evidence type="ECO:0000313" key="3">
    <source>
        <dbReference type="EMBL" id="GBN41890.1"/>
    </source>
</evidence>
<evidence type="ECO:0000313" key="5">
    <source>
        <dbReference type="Proteomes" id="UP000499080"/>
    </source>
</evidence>
<organism evidence="3 5">
    <name type="scientific">Araneus ventricosus</name>
    <name type="common">Orbweaver spider</name>
    <name type="synonym">Epeira ventricosa</name>
    <dbReference type="NCBI Taxonomy" id="182803"/>
    <lineage>
        <taxon>Eukaryota</taxon>
        <taxon>Metazoa</taxon>
        <taxon>Ecdysozoa</taxon>
        <taxon>Arthropoda</taxon>
        <taxon>Chelicerata</taxon>
        <taxon>Arachnida</taxon>
        <taxon>Araneae</taxon>
        <taxon>Araneomorphae</taxon>
        <taxon>Entelegynae</taxon>
        <taxon>Araneoidea</taxon>
        <taxon>Araneidae</taxon>
        <taxon>Araneus</taxon>
    </lineage>
</organism>
<feature type="compositionally biased region" description="Basic and acidic residues" evidence="2">
    <location>
        <begin position="947"/>
        <end position="957"/>
    </location>
</feature>
<dbReference type="PANTHER" id="PTHR39063:SF1">
    <property type="entry name" value="OFD1 CENTRIOLE AND CENTRIOLAR SATELLITE PROTEIN"/>
    <property type="match status" value="1"/>
</dbReference>
<gene>
    <name evidence="4" type="ORF">AVEN_107678_1</name>
    <name evidence="3" type="ORF">AVEN_183159_1</name>
</gene>
<feature type="region of interest" description="Disordered" evidence="2">
    <location>
        <begin position="935"/>
        <end position="1083"/>
    </location>
</feature>
<accession>A0A4Y2NU56</accession>
<dbReference type="EMBL" id="BGPR01009726">
    <property type="protein sequence ID" value="GBN41890.1"/>
    <property type="molecule type" value="Genomic_DNA"/>
</dbReference>
<feature type="coiled-coil region" evidence="1">
    <location>
        <begin position="302"/>
        <end position="329"/>
    </location>
</feature>
<feature type="compositionally biased region" description="Basic and acidic residues" evidence="2">
    <location>
        <begin position="1074"/>
        <end position="1083"/>
    </location>
</feature>
<feature type="compositionally biased region" description="Polar residues" evidence="2">
    <location>
        <begin position="751"/>
        <end position="769"/>
    </location>
</feature>
<feature type="compositionally biased region" description="Polar residues" evidence="2">
    <location>
        <begin position="965"/>
        <end position="980"/>
    </location>
</feature>
<dbReference type="Proteomes" id="UP000499080">
    <property type="component" value="Unassembled WGS sequence"/>
</dbReference>
<dbReference type="GO" id="GO:0036064">
    <property type="term" value="C:ciliary basal body"/>
    <property type="evidence" value="ECO:0007669"/>
    <property type="project" value="TreeGrafter"/>
</dbReference>
<evidence type="ECO:0000313" key="4">
    <source>
        <dbReference type="EMBL" id="GBN41915.1"/>
    </source>
</evidence>
<dbReference type="PROSITE" id="PS50896">
    <property type="entry name" value="LISH"/>
    <property type="match status" value="1"/>
</dbReference>
<dbReference type="InterPro" id="IPR006594">
    <property type="entry name" value="LisH"/>
</dbReference>
<dbReference type="InterPro" id="IPR055289">
    <property type="entry name" value="OFD1"/>
</dbReference>
<evidence type="ECO:0000256" key="2">
    <source>
        <dbReference type="SAM" id="MobiDB-lite"/>
    </source>
</evidence>
<feature type="compositionally biased region" description="Low complexity" evidence="2">
    <location>
        <begin position="741"/>
        <end position="750"/>
    </location>
</feature>
<feature type="compositionally biased region" description="Polar residues" evidence="2">
    <location>
        <begin position="690"/>
        <end position="712"/>
    </location>
</feature>
<dbReference type="GO" id="GO:0060287">
    <property type="term" value="P:epithelial cilium movement involved in determination of left/right asymmetry"/>
    <property type="evidence" value="ECO:0007669"/>
    <property type="project" value="TreeGrafter"/>
</dbReference>
<feature type="coiled-coil region" evidence="1">
    <location>
        <begin position="546"/>
        <end position="573"/>
    </location>
</feature>
<reference evidence="3 5" key="1">
    <citation type="journal article" date="2019" name="Sci. Rep.">
        <title>Orb-weaving spider Araneus ventricosus genome elucidates the spidroin gene catalogue.</title>
        <authorList>
            <person name="Kono N."/>
            <person name="Nakamura H."/>
            <person name="Ohtoshi R."/>
            <person name="Moran D.A.P."/>
            <person name="Shinohara A."/>
            <person name="Yoshida Y."/>
            <person name="Fujiwara M."/>
            <person name="Mori M."/>
            <person name="Tomita M."/>
            <person name="Arakawa K."/>
        </authorList>
    </citation>
    <scope>NUCLEOTIDE SEQUENCE [LARGE SCALE GENOMIC DNA]</scope>
</reference>
<feature type="coiled-coil region" evidence="1">
    <location>
        <begin position="456"/>
        <end position="490"/>
    </location>
</feature>
<feature type="region of interest" description="Disordered" evidence="2">
    <location>
        <begin position="690"/>
        <end position="714"/>
    </location>
</feature>
<dbReference type="GO" id="GO:0005576">
    <property type="term" value="C:extracellular region"/>
    <property type="evidence" value="ECO:0007669"/>
    <property type="project" value="GOC"/>
</dbReference>
<feature type="compositionally biased region" description="Basic and acidic residues" evidence="2">
    <location>
        <begin position="981"/>
        <end position="996"/>
    </location>
</feature>
<feature type="region of interest" description="Disordered" evidence="2">
    <location>
        <begin position="741"/>
        <end position="782"/>
    </location>
</feature>
<dbReference type="Pfam" id="PF16045">
    <property type="entry name" value="LisH_2"/>
    <property type="match status" value="1"/>
</dbReference>
<dbReference type="EMBL" id="BGPR01009730">
    <property type="protein sequence ID" value="GBN41915.1"/>
    <property type="molecule type" value="Genomic_DNA"/>
</dbReference>
<feature type="coiled-coil region" evidence="1">
    <location>
        <begin position="378"/>
        <end position="423"/>
    </location>
</feature>
<sequence length="1083" mass="124835">MFRRRRTEKMLSADELKTKLYSHLDKTGSLNRMRIELREKLISELLKKAAPVETVDVNNPVYTFDRTVLPLQISNWLIYDHLLRQGYQYALSIFVTEANFPTHPEKLLAACDILILLGLDSTSPEYKNITQMCSTSNAQFTHSLLVAVIKCLFDLTTREGRFSETKEQKEAQEESEQRFLAHEKNLDLVSSELKESDNFLKQRKGSADLSLHDQVLLIKEEKEKEVQHLRHKLLQELDRLHSQERKQQLEIERFRNELQREKDDLFSEKEKLKQKEFLIDKEYENKLEKKTRELETDFISKIHAKENEQEILQQKLHEKEQKSNLLEMNLSNQRESYISLKREFEDMKHLHTTLQTKYSNLLDENTNLLKKFESMSDYAVLKGDLETKSRELKNLQLEFEEYHKKTEKEKESFRENLHKLDTKLRIKEPEILEAQRQLNLARDTLHMEEAVWHKERRKLEQEVMSSREMYQTLIQRIEEQKEDIQALHRTIHILHYQLTDKSARNTARVEPFIPNRSSFRVPDISRKEPDLFRINRGTDDSPSKYRQNSLKFIEDAKNRISKLQQEADDLQYKSSVVYSSAPKMTSRVTSNPLQFNFSNEERFQPSTSHAVKPFVSELPSTNFENLIRNELPTLDLSFPANINNQLASAYRNVYQSESSVNSQATAAELQRKAVSDKSLKYSENVSKKSNAYSTLHSDTSSPKKNHEGNNTGLFKMGRESEVSKQFDFNNSNNSQVLSNKSFLEESSSSNTRLSVTMPSNVQGNRNSDFSVIKTGGGDDKLSEKYDENTQNLSGNILQETPTPAHVRTLTRNLNEGNESKSEAPLELENENKVSESVVEKTSAFQHVSETPVVVDLDAAWKRKSSLKSSILTPIHGKLSTEITSKELDIAQTKSSQLQNVEQDLLASSSNKSNLSEHFKEADLSHRTGHQNMELQGTHQESNSGDSKLSEKSKEVESSFRIGHQSMEQQRNIQESNSGDSKLSENSKEVESSHRMEPQSSSNESNSEATKMQETEPLVVKMKETEKVGTVSADISKPIDSGDEQKEVLSDQKPVHEDSLSELSEIHLSCGSEQEQQKEDSDNW</sequence>
<keyword evidence="1" id="KW-0175">Coiled coil</keyword>